<evidence type="ECO:0000313" key="2">
    <source>
        <dbReference type="EMBL" id="KAI5069403.1"/>
    </source>
</evidence>
<keyword evidence="3" id="KW-1185">Reference proteome</keyword>
<feature type="compositionally biased region" description="Polar residues" evidence="1">
    <location>
        <begin position="13"/>
        <end position="25"/>
    </location>
</feature>
<comment type="caution">
    <text evidence="2">The sequence shown here is derived from an EMBL/GenBank/DDBJ whole genome shotgun (WGS) entry which is preliminary data.</text>
</comment>
<sequence>MTGASTYLPPSATRVTSSADSTHARSSMKGRLPTLWRAWPEPSPCAMLGASSTATLRLGMCFFAGAPGLISLELHEVLLADFGHAARVEHPWQRLDDPYVGTSTFRAP</sequence>
<dbReference type="EMBL" id="JABFUD020000015">
    <property type="protein sequence ID" value="KAI5069403.1"/>
    <property type="molecule type" value="Genomic_DNA"/>
</dbReference>
<name>A0A9D4UK50_ADICA</name>
<reference evidence="2" key="1">
    <citation type="submission" date="2021-01" db="EMBL/GenBank/DDBJ databases">
        <title>Adiantum capillus-veneris genome.</title>
        <authorList>
            <person name="Fang Y."/>
            <person name="Liao Q."/>
        </authorList>
    </citation>
    <scope>NUCLEOTIDE SEQUENCE</scope>
    <source>
        <strain evidence="2">H3</strain>
        <tissue evidence="2">Leaf</tissue>
    </source>
</reference>
<organism evidence="2 3">
    <name type="scientific">Adiantum capillus-veneris</name>
    <name type="common">Maidenhair fern</name>
    <dbReference type="NCBI Taxonomy" id="13818"/>
    <lineage>
        <taxon>Eukaryota</taxon>
        <taxon>Viridiplantae</taxon>
        <taxon>Streptophyta</taxon>
        <taxon>Embryophyta</taxon>
        <taxon>Tracheophyta</taxon>
        <taxon>Polypodiopsida</taxon>
        <taxon>Polypodiidae</taxon>
        <taxon>Polypodiales</taxon>
        <taxon>Pteridineae</taxon>
        <taxon>Pteridaceae</taxon>
        <taxon>Vittarioideae</taxon>
        <taxon>Adiantum</taxon>
    </lineage>
</organism>
<protein>
    <submittedName>
        <fullName evidence="2">Uncharacterized protein</fullName>
    </submittedName>
</protein>
<evidence type="ECO:0000256" key="1">
    <source>
        <dbReference type="SAM" id="MobiDB-lite"/>
    </source>
</evidence>
<dbReference type="AlphaFoldDB" id="A0A9D4UK50"/>
<accession>A0A9D4UK50</accession>
<feature type="region of interest" description="Disordered" evidence="1">
    <location>
        <begin position="1"/>
        <end position="30"/>
    </location>
</feature>
<evidence type="ECO:0000313" key="3">
    <source>
        <dbReference type="Proteomes" id="UP000886520"/>
    </source>
</evidence>
<proteinExistence type="predicted"/>
<dbReference type="Proteomes" id="UP000886520">
    <property type="component" value="Chromosome 15"/>
</dbReference>
<gene>
    <name evidence="2" type="ORF">GOP47_0015704</name>
</gene>